<proteinExistence type="predicted"/>
<keyword evidence="2" id="KW-1185">Reference proteome</keyword>
<dbReference type="Pfam" id="PF13637">
    <property type="entry name" value="Ank_4"/>
    <property type="match status" value="1"/>
</dbReference>
<dbReference type="Gene3D" id="1.25.40.20">
    <property type="entry name" value="Ankyrin repeat-containing domain"/>
    <property type="match status" value="1"/>
</dbReference>
<reference evidence="1" key="2">
    <citation type="submission" date="2023-01" db="EMBL/GenBank/DDBJ databases">
        <authorList>
            <person name="Petersen C."/>
        </authorList>
    </citation>
    <scope>NUCLEOTIDE SEQUENCE</scope>
    <source>
        <strain evidence="1">IBT 15450</strain>
    </source>
</reference>
<dbReference type="Proteomes" id="UP001219568">
    <property type="component" value="Unassembled WGS sequence"/>
</dbReference>
<sequence length="185" mass="20393">MIVSTYLNKGTPNSIVQTSRTVARALTPRLCDLALSPDNLLTTRYATVDWIKPLRTIPAAVFNHRVWSCAAKWKPDPIIHYMLTRFKYDSLCLRLLSEDTLDRLIARYYPLLHLVAATGNLAITRALIDAGAPVEARFEGLGTPLQIAWSQGHEHIAEYLLDCGTGILVSDSRGQSAVMSASGRG</sequence>
<dbReference type="SMART" id="SM00248">
    <property type="entry name" value="ANK"/>
    <property type="match status" value="2"/>
</dbReference>
<dbReference type="AlphaFoldDB" id="A0AAD6N7L0"/>
<evidence type="ECO:0000313" key="1">
    <source>
        <dbReference type="EMBL" id="KAJ6038795.1"/>
    </source>
</evidence>
<dbReference type="InterPro" id="IPR036770">
    <property type="entry name" value="Ankyrin_rpt-contain_sf"/>
</dbReference>
<name>A0AAD6N7L0_PENCN</name>
<dbReference type="EMBL" id="JAQJZL010000008">
    <property type="protein sequence ID" value="KAJ6038795.1"/>
    <property type="molecule type" value="Genomic_DNA"/>
</dbReference>
<evidence type="ECO:0000313" key="2">
    <source>
        <dbReference type="Proteomes" id="UP001219568"/>
    </source>
</evidence>
<comment type="caution">
    <text evidence="1">The sequence shown here is derived from an EMBL/GenBank/DDBJ whole genome shotgun (WGS) entry which is preliminary data.</text>
</comment>
<gene>
    <name evidence="1" type="ORF">N7460_007512</name>
</gene>
<organism evidence="1 2">
    <name type="scientific">Penicillium canescens</name>
    <dbReference type="NCBI Taxonomy" id="5083"/>
    <lineage>
        <taxon>Eukaryota</taxon>
        <taxon>Fungi</taxon>
        <taxon>Dikarya</taxon>
        <taxon>Ascomycota</taxon>
        <taxon>Pezizomycotina</taxon>
        <taxon>Eurotiomycetes</taxon>
        <taxon>Eurotiomycetidae</taxon>
        <taxon>Eurotiales</taxon>
        <taxon>Aspergillaceae</taxon>
        <taxon>Penicillium</taxon>
    </lineage>
</organism>
<reference evidence="1" key="1">
    <citation type="journal article" date="2023" name="IMA Fungus">
        <title>Comparative genomic study of the Penicillium genus elucidates a diverse pangenome and 15 lateral gene transfer events.</title>
        <authorList>
            <person name="Petersen C."/>
            <person name="Sorensen T."/>
            <person name="Nielsen M.R."/>
            <person name="Sondergaard T.E."/>
            <person name="Sorensen J.L."/>
            <person name="Fitzpatrick D.A."/>
            <person name="Frisvad J.C."/>
            <person name="Nielsen K.L."/>
        </authorList>
    </citation>
    <scope>NUCLEOTIDE SEQUENCE</scope>
    <source>
        <strain evidence="1">IBT 15450</strain>
    </source>
</reference>
<protein>
    <submittedName>
        <fullName evidence="1">Ankyrin</fullName>
    </submittedName>
</protein>
<accession>A0AAD6N7L0</accession>
<dbReference type="InterPro" id="IPR002110">
    <property type="entry name" value="Ankyrin_rpt"/>
</dbReference>
<dbReference type="SUPFAM" id="SSF48403">
    <property type="entry name" value="Ankyrin repeat"/>
    <property type="match status" value="1"/>
</dbReference>